<keyword evidence="1" id="KW-1133">Transmembrane helix</keyword>
<dbReference type="CDD" id="cd20746">
    <property type="entry name" value="FIX_Ntox15_NUC_DUF4112_RhsA-like"/>
    <property type="match status" value="1"/>
</dbReference>
<keyword evidence="1" id="KW-0472">Membrane</keyword>
<reference evidence="2 3" key="1">
    <citation type="submission" date="2015-11" db="EMBL/GenBank/DDBJ databases">
        <title>Expanding the genomic diversity of Burkholderia species for the development of highly accurate diagnostics.</title>
        <authorList>
            <person name="Sahl J."/>
            <person name="Keim P."/>
            <person name="Wagner D."/>
        </authorList>
    </citation>
    <scope>NUCLEOTIDE SEQUENCE [LARGE SCALE GENOMIC DNA]</scope>
    <source>
        <strain evidence="2 3">MSMB1301WGS</strain>
    </source>
</reference>
<keyword evidence="1" id="KW-0812">Transmembrane</keyword>
<gene>
    <name evidence="2" type="ORF">WT27_19010</name>
</gene>
<protein>
    <submittedName>
        <fullName evidence="2">Uncharacterized protein</fullName>
    </submittedName>
</protein>
<proteinExistence type="predicted"/>
<name>A0A106DTB7_9BURK</name>
<evidence type="ECO:0000313" key="2">
    <source>
        <dbReference type="EMBL" id="KVV37234.1"/>
    </source>
</evidence>
<sequence>MSSSWISQAASEVGDYLWSGATAVGDTVVGAVAGEFSQKRNTGAIIVDAVISMFPVAGEITAARDAIAIALRMCDDPKVRDDEWEWVALVLCLVAVVPVVGGLLKGIGKLLMRAVSKSEDLVKLCQEILALIRKAGFGNAVEWFRQLDFSKYQFVVRNAFGMLLDRIGGALNFILNRLGAVIPARVASYIRKLLPMLEELRKLGDTKIALAFKDLMRLLEHVRGHLVEGTWADVKVGGGTTRTMTEEARLAHLAEETKSLGHKPMTLKQYVHKEEWPDLRNWEVGEAIGTFSAKAPLEAIIHAPGQTMIRVVDTRYLSSPRTIPGKFWTDSLAPNGLWWRIRSAIKHAWSMNGSYVKIKVPTREAMERLGIEVPAGWDGMRLWKGRIAEQWDDEKEVATMRLLVGGDLQFFVDFENKFNAPVKKWIDAQLANGQLKALRTHWTDVKLPDQATARALMLAERERSAKIRQEGYARRALADGGKQSTDEQVQ</sequence>
<organism evidence="2 3">
    <name type="scientific">Burkholderia territorii</name>
    <dbReference type="NCBI Taxonomy" id="1503055"/>
    <lineage>
        <taxon>Bacteria</taxon>
        <taxon>Pseudomonadati</taxon>
        <taxon>Pseudomonadota</taxon>
        <taxon>Betaproteobacteria</taxon>
        <taxon>Burkholderiales</taxon>
        <taxon>Burkholderiaceae</taxon>
        <taxon>Burkholderia</taxon>
        <taxon>Burkholderia cepacia complex</taxon>
    </lineage>
</organism>
<feature type="transmembrane region" description="Helical" evidence="1">
    <location>
        <begin position="86"/>
        <end position="104"/>
    </location>
</feature>
<evidence type="ECO:0000313" key="3">
    <source>
        <dbReference type="Proteomes" id="UP000062317"/>
    </source>
</evidence>
<dbReference type="RefSeq" id="WP_060110215.1">
    <property type="nucleotide sequence ID" value="NZ_LPEQ01000141.1"/>
</dbReference>
<dbReference type="InterPro" id="IPR049802">
    <property type="entry name" value="RhsC-like_FIX"/>
</dbReference>
<accession>A0A106DTB7</accession>
<evidence type="ECO:0000256" key="1">
    <source>
        <dbReference type="SAM" id="Phobius"/>
    </source>
</evidence>
<dbReference type="Proteomes" id="UP000062317">
    <property type="component" value="Unassembled WGS sequence"/>
</dbReference>
<dbReference type="AlphaFoldDB" id="A0A106DTB7"/>
<comment type="caution">
    <text evidence="2">The sequence shown here is derived from an EMBL/GenBank/DDBJ whole genome shotgun (WGS) entry which is preliminary data.</text>
</comment>
<dbReference type="EMBL" id="LPEQ01000141">
    <property type="protein sequence ID" value="KVV37234.1"/>
    <property type="molecule type" value="Genomic_DNA"/>
</dbReference>
<keyword evidence="3" id="KW-1185">Reference proteome</keyword>